<name>A0A210RX10_9BURK</name>
<evidence type="ECO:0000313" key="1">
    <source>
        <dbReference type="EMBL" id="OWF65470.1"/>
    </source>
</evidence>
<organism evidence="1 2">
    <name type="scientific">Polynucleobacter hirudinilacicola</name>
    <dbReference type="NCBI Taxonomy" id="1743166"/>
    <lineage>
        <taxon>Bacteria</taxon>
        <taxon>Pseudomonadati</taxon>
        <taxon>Pseudomonadota</taxon>
        <taxon>Betaproteobacteria</taxon>
        <taxon>Burkholderiales</taxon>
        <taxon>Burkholderiaceae</taxon>
        <taxon>Polynucleobacter</taxon>
    </lineage>
</organism>
<reference evidence="1 2" key="1">
    <citation type="submission" date="2017-03" db="EMBL/GenBank/DDBJ databases">
        <title>New species Polynucleobacter sp. MWH-EgelM1-30-B4.</title>
        <authorList>
            <person name="Hahn M.W."/>
        </authorList>
    </citation>
    <scope>NUCLEOTIDE SEQUENCE [LARGE SCALE GENOMIC DNA]</scope>
    <source>
        <strain evidence="1 2">MWH-EgelM1-30-B4</strain>
    </source>
</reference>
<sequence length="65" mass="7347">MKISMVLRKAQMEFKDLRLDYCGSLGNQSYFDEKCPPVIQNSSHIFTPSSGELITREGGYQCNAL</sequence>
<dbReference type="Proteomes" id="UP000196880">
    <property type="component" value="Unassembled WGS sequence"/>
</dbReference>
<accession>A0A210RX10</accession>
<evidence type="ECO:0000313" key="2">
    <source>
        <dbReference type="Proteomes" id="UP000196880"/>
    </source>
</evidence>
<proteinExistence type="predicted"/>
<gene>
    <name evidence="1" type="ORF">B6A14_06645</name>
</gene>
<dbReference type="EMBL" id="NAIA01000003">
    <property type="protein sequence ID" value="OWF65470.1"/>
    <property type="molecule type" value="Genomic_DNA"/>
</dbReference>
<comment type="caution">
    <text evidence="1">The sequence shown here is derived from an EMBL/GenBank/DDBJ whole genome shotgun (WGS) entry which is preliminary data.</text>
</comment>
<protein>
    <submittedName>
        <fullName evidence="1">Uncharacterized protein</fullName>
    </submittedName>
</protein>
<dbReference type="AlphaFoldDB" id="A0A210RX10"/>
<keyword evidence="2" id="KW-1185">Reference proteome</keyword>